<feature type="compositionally biased region" description="Pro residues" evidence="1">
    <location>
        <begin position="1"/>
        <end position="10"/>
    </location>
</feature>
<proteinExistence type="predicted"/>
<organism evidence="2 3">
    <name type="scientific">Novispirillum itersonii</name>
    <name type="common">Aquaspirillum itersonii</name>
    <dbReference type="NCBI Taxonomy" id="189"/>
    <lineage>
        <taxon>Bacteria</taxon>
        <taxon>Pseudomonadati</taxon>
        <taxon>Pseudomonadota</taxon>
        <taxon>Alphaproteobacteria</taxon>
        <taxon>Rhodospirillales</taxon>
        <taxon>Novispirillaceae</taxon>
        <taxon>Novispirillum</taxon>
    </lineage>
</organism>
<accession>A0A7X0DL05</accession>
<dbReference type="AlphaFoldDB" id="A0A7X0DL05"/>
<keyword evidence="3" id="KW-1185">Reference proteome</keyword>
<gene>
    <name evidence="2" type="ORF">FHS48_000893</name>
</gene>
<name>A0A7X0DL05_NOVIT</name>
<reference evidence="2 3" key="1">
    <citation type="submission" date="2020-08" db="EMBL/GenBank/DDBJ databases">
        <title>Genomic Encyclopedia of Type Strains, Phase IV (KMG-IV): sequencing the most valuable type-strain genomes for metagenomic binning, comparative biology and taxonomic classification.</title>
        <authorList>
            <person name="Goeker M."/>
        </authorList>
    </citation>
    <scope>NUCLEOTIDE SEQUENCE [LARGE SCALE GENOMIC DNA]</scope>
    <source>
        <strain evidence="2 3">DSM 11590</strain>
    </source>
</reference>
<dbReference type="EMBL" id="JACIIX010000002">
    <property type="protein sequence ID" value="MBB6209491.1"/>
    <property type="molecule type" value="Genomic_DNA"/>
</dbReference>
<comment type="caution">
    <text evidence="2">The sequence shown here is derived from an EMBL/GenBank/DDBJ whole genome shotgun (WGS) entry which is preliminary data.</text>
</comment>
<evidence type="ECO:0000313" key="2">
    <source>
        <dbReference type="EMBL" id="MBB6209491.1"/>
    </source>
</evidence>
<evidence type="ECO:0000313" key="3">
    <source>
        <dbReference type="Proteomes" id="UP000544872"/>
    </source>
</evidence>
<protein>
    <submittedName>
        <fullName evidence="2">Uncharacterized protein</fullName>
    </submittedName>
</protein>
<feature type="region of interest" description="Disordered" evidence="1">
    <location>
        <begin position="1"/>
        <end position="83"/>
    </location>
</feature>
<dbReference type="Proteomes" id="UP000544872">
    <property type="component" value="Unassembled WGS sequence"/>
</dbReference>
<feature type="compositionally biased region" description="Basic and acidic residues" evidence="1">
    <location>
        <begin position="32"/>
        <end position="66"/>
    </location>
</feature>
<sequence>MPPGSLPPDWNPYTGPYHHDDGPGGSTTGKGRHPEGAHAGDGHRDHGDGHGPDHHHGQGRGSDHGHKPPQGVAVAGRRGLRQRVRRRLHPFRSAIKGFAIGLTLGLIGLGGALATGMLDPQPILQALSGGEDPAAGVQDDVGREVITACAATLARTDCGCFWGQTRAVWTRGNVSEVMQALTERNRYAGQITRLKLDRLIGEDANRQVMQALIQCLQ</sequence>
<evidence type="ECO:0000256" key="1">
    <source>
        <dbReference type="SAM" id="MobiDB-lite"/>
    </source>
</evidence>